<accession>A0A915K6K3</accession>
<name>A0A915K6K3_ROMCU</name>
<dbReference type="Proteomes" id="UP000887565">
    <property type="component" value="Unplaced"/>
</dbReference>
<protein>
    <submittedName>
        <fullName evidence="2">Uncharacterized protein</fullName>
    </submittedName>
</protein>
<keyword evidence="1" id="KW-1185">Reference proteome</keyword>
<reference evidence="2" key="1">
    <citation type="submission" date="2022-11" db="UniProtKB">
        <authorList>
            <consortium name="WormBaseParasite"/>
        </authorList>
    </citation>
    <scope>IDENTIFICATION</scope>
</reference>
<proteinExistence type="predicted"/>
<dbReference type="AlphaFoldDB" id="A0A915K6K3"/>
<dbReference type="WBParaSite" id="nRc.2.0.1.t33953-RA">
    <property type="protein sequence ID" value="nRc.2.0.1.t33953-RA"/>
    <property type="gene ID" value="nRc.2.0.1.g33953"/>
</dbReference>
<evidence type="ECO:0000313" key="2">
    <source>
        <dbReference type="WBParaSite" id="nRc.2.0.1.t33953-RA"/>
    </source>
</evidence>
<organism evidence="1 2">
    <name type="scientific">Romanomermis culicivorax</name>
    <name type="common">Nematode worm</name>
    <dbReference type="NCBI Taxonomy" id="13658"/>
    <lineage>
        <taxon>Eukaryota</taxon>
        <taxon>Metazoa</taxon>
        <taxon>Ecdysozoa</taxon>
        <taxon>Nematoda</taxon>
        <taxon>Enoplea</taxon>
        <taxon>Dorylaimia</taxon>
        <taxon>Mermithida</taxon>
        <taxon>Mermithoidea</taxon>
        <taxon>Mermithidae</taxon>
        <taxon>Romanomermis</taxon>
    </lineage>
</organism>
<evidence type="ECO:0000313" key="1">
    <source>
        <dbReference type="Proteomes" id="UP000887565"/>
    </source>
</evidence>
<sequence length="72" mass="8283">MSAKKSSFAEIYNENLKIKKITEDETELGDQKTRATVLFLVEKRYTKSVKLPWPSCVDLTNIQSKNYQGKPT</sequence>